<dbReference type="Gene3D" id="2.160.20.20">
    <property type="match status" value="2"/>
</dbReference>
<dbReference type="GO" id="GO:0004252">
    <property type="term" value="F:serine-type endopeptidase activity"/>
    <property type="evidence" value="ECO:0007669"/>
    <property type="project" value="InterPro"/>
</dbReference>
<name>A0A4V2SKF2_9PAST</name>
<evidence type="ECO:0000256" key="9">
    <source>
        <dbReference type="ARBA" id="ARBA00022729"/>
    </source>
</evidence>
<evidence type="ECO:0000259" key="18">
    <source>
        <dbReference type="PROSITE" id="PS51208"/>
    </source>
</evidence>
<keyword evidence="10" id="KW-0574">Periplasm</keyword>
<feature type="domain" description="Autotransporter" evidence="18">
    <location>
        <begin position="977"/>
        <end position="1237"/>
    </location>
</feature>
<evidence type="ECO:0000256" key="2">
    <source>
        <dbReference type="ARBA" id="ARBA00004418"/>
    </source>
</evidence>
<dbReference type="InterPro" id="IPR005546">
    <property type="entry name" value="Autotransporte_beta"/>
</dbReference>
<keyword evidence="12" id="KW-0720">Serine protease</keyword>
<organism evidence="20 21">
    <name type="scientific">Nicoletella semolina</name>
    <dbReference type="NCBI Taxonomy" id="271160"/>
    <lineage>
        <taxon>Bacteria</taxon>
        <taxon>Pseudomonadati</taxon>
        <taxon>Pseudomonadota</taxon>
        <taxon>Gammaproteobacteria</taxon>
        <taxon>Pasteurellales</taxon>
        <taxon>Pasteurellaceae</taxon>
        <taxon>Nicoletella</taxon>
    </lineage>
</organism>
<dbReference type="EMBL" id="SLXJ01000001">
    <property type="protein sequence ID" value="TCP18826.1"/>
    <property type="molecule type" value="Genomic_DNA"/>
</dbReference>
<gene>
    <name evidence="20" type="ORF">EV693_10192</name>
</gene>
<evidence type="ECO:0000256" key="10">
    <source>
        <dbReference type="ARBA" id="ARBA00022764"/>
    </source>
</evidence>
<keyword evidence="7" id="KW-0645">Protease</keyword>
<accession>A0A4V2SKF2</accession>
<dbReference type="Gene3D" id="2.40.128.130">
    <property type="entry name" value="Autotransporter beta-domain"/>
    <property type="match status" value="1"/>
</dbReference>
<proteinExistence type="predicted"/>
<evidence type="ECO:0000256" key="6">
    <source>
        <dbReference type="ARBA" id="ARBA00022525"/>
    </source>
</evidence>
<dbReference type="InterPro" id="IPR011050">
    <property type="entry name" value="Pectin_lyase_fold/virulence"/>
</dbReference>
<evidence type="ECO:0000256" key="13">
    <source>
        <dbReference type="ARBA" id="ARBA00023136"/>
    </source>
</evidence>
<dbReference type="InterPro" id="IPR004899">
    <property type="entry name" value="Pertactin_central"/>
</dbReference>
<comment type="subcellular location">
    <subcellularLocation>
        <location evidence="3">Cell outer membrane</location>
        <topology evidence="3">Multi-pass membrane protein</topology>
    </subcellularLocation>
    <subcellularLocation>
        <location evidence="1">Cell surface</location>
    </subcellularLocation>
    <subcellularLocation>
        <location evidence="2">Periplasm</location>
    </subcellularLocation>
    <subcellularLocation>
        <location evidence="4">Secreted</location>
    </subcellularLocation>
</comment>
<evidence type="ECO:0000256" key="12">
    <source>
        <dbReference type="ARBA" id="ARBA00022825"/>
    </source>
</evidence>
<evidence type="ECO:0000256" key="14">
    <source>
        <dbReference type="ARBA" id="ARBA00023145"/>
    </source>
</evidence>
<evidence type="ECO:0000256" key="3">
    <source>
        <dbReference type="ARBA" id="ARBA00004571"/>
    </source>
</evidence>
<dbReference type="RefSeq" id="WP_132500435.1">
    <property type="nucleotide sequence ID" value="NZ_LVXA01000001.1"/>
</dbReference>
<dbReference type="Pfam" id="PF24078">
    <property type="entry name" value="Beta-sol_PIC_HAP1_IgA0_2nd"/>
    <property type="match status" value="1"/>
</dbReference>
<comment type="caution">
    <text evidence="20">The sequence shown here is derived from an EMBL/GenBank/DDBJ whole genome shotgun (WGS) entry which is preliminary data.</text>
</comment>
<evidence type="ECO:0000256" key="8">
    <source>
        <dbReference type="ARBA" id="ARBA00022692"/>
    </source>
</evidence>
<evidence type="ECO:0000256" key="11">
    <source>
        <dbReference type="ARBA" id="ARBA00022801"/>
    </source>
</evidence>
<evidence type="ECO:0000259" key="19">
    <source>
        <dbReference type="PROSITE" id="PS51691"/>
    </source>
</evidence>
<keyword evidence="5" id="KW-1134">Transmembrane beta strand</keyword>
<evidence type="ECO:0000256" key="5">
    <source>
        <dbReference type="ARBA" id="ARBA00022452"/>
    </source>
</evidence>
<feature type="region of interest" description="Disordered" evidence="16">
    <location>
        <begin position="871"/>
        <end position="899"/>
    </location>
</feature>
<evidence type="ECO:0000313" key="21">
    <source>
        <dbReference type="Proteomes" id="UP000295537"/>
    </source>
</evidence>
<dbReference type="InterPro" id="IPR030396">
    <property type="entry name" value="Peptidase_S6_dom"/>
</dbReference>
<keyword evidence="9 17" id="KW-0732">Signal</keyword>
<dbReference type="PROSITE" id="PS51691">
    <property type="entry name" value="PEPTIDASE_S6"/>
    <property type="match status" value="1"/>
</dbReference>
<dbReference type="InterPro" id="IPR000710">
    <property type="entry name" value="Peptidase_S6"/>
</dbReference>
<dbReference type="InterPro" id="IPR057393">
    <property type="entry name" value="PIC_HAP1_IgA0_b-sol2"/>
</dbReference>
<sequence length="1237" mass="135480">MSNINPLNLKKTTLVSFLSLIFVSYAQASMVRDDIDYQYFRDFALNLGKFTPGAQNIEVRNPAGELVSIMMQDVPMPDLSAVNRNGGFATLVGEQHLLSVAHNSGYRSVSFGEAGSNPDAHYYTYSLVDRNNFPGGRGVHTDYHAPRLDKMVTEVAPTAMSEAGNQAPTYTNKNRFPMFVRAGSGVQSVRSRDNKITTIVDAYNFLTGGTSLNINGNRQNWLDGSGSLFDNIYGGMVTYGTPGDSGSGLFGYDKQLGKWVVVGALNYYAGDHGSSNTWIMVRPYFHKEVSDKVFAGSLPRGDYQWKTTSNKTSTISGSPKTLTVDLKNGNDSNHGKTVEFTGTGTLTLTNNIDQGAGGLLFKDNFTVKASRDFTHRGSGVRIDKGKQVTWQVKNPKGDRLSKIGEGTLYVNGEGENLGDISVGDGTVILAQRRDSRNKQQAFNEVGIVSGRGTVVLSDNKQVNPDKIYFGFRGGRLDLNGNSILFNRIQNVDAGAMIVNHSNRPANLTIRGLNPRNNNEKLTAFNGVLGETDTRKNNGVLNVNIDLHTRDSKMLLSGGAKLKGNFMVHNGEAILSGRPTQYAPGKMTVTKDNRGNKKINYNPQAENVFDGDWINREFTANAFVANNQSTLTIGRNVTRVAGDLWGDGNSTLNLGIAENSLSCIRSDLTGVVGCDHRIGTQGFNASPKTAIVGNLTLQNSAKANINKAHLTGRVQAYQGTTLNLSRDARLTLTANSQVGNLNMSNGSEIDLNNAPYSPINYYTLTVNGDLSGAGQFNYLSNIAELKSDKLVVRGRATGGHWLNVKNTGREPHKSKDRLTLVHLNGSNHNTATFRLKNGTVDVGSLRYYLVKEGNDYRLYNPTMEQLIDKEAEDARRRKQQEEAEKAKKQREAEKQRLAEEAKRRAEAEHLKQEVQRQLLLLVRRWGTPATRAATAENIEAGDLFTQSQITSAYANTAISWLSSQARTTLALGQSLDDEIAQPKALGTRIYASRLRLNGNFENNYHRAYDTKYAATLIGLDNTFPTEFGTATIGGTFTDGKSANRFDDDVTGQDKSTTLHLYTKIQNQQGIFALATLGAGITKSEIKKEDLTHIDTKLFDSSFKAGKAFNTKVLDITPTIGLRYATISPKDHNIDEAQIVVDKASVINTNAQIKLSKSIQISEFNVIPSIEMGYSKTHSTMAVSVNDHHWKQKLSDDYYYRLGLAAKTGAVSASATLGKNLGDDVKDNLNAQVKISYMW</sequence>
<evidence type="ECO:0000256" key="4">
    <source>
        <dbReference type="ARBA" id="ARBA00004613"/>
    </source>
</evidence>
<feature type="signal peptide" evidence="17">
    <location>
        <begin position="1"/>
        <end position="28"/>
    </location>
</feature>
<dbReference type="PRINTS" id="PR00921">
    <property type="entry name" value="IGASERPTASE"/>
</dbReference>
<dbReference type="GO" id="GO:0009279">
    <property type="term" value="C:cell outer membrane"/>
    <property type="evidence" value="ECO:0007669"/>
    <property type="project" value="UniProtKB-SubCell"/>
</dbReference>
<evidence type="ECO:0000313" key="20">
    <source>
        <dbReference type="EMBL" id="TCP18826.1"/>
    </source>
</evidence>
<dbReference type="GO" id="GO:0006508">
    <property type="term" value="P:proteolysis"/>
    <property type="evidence" value="ECO:0007669"/>
    <property type="project" value="UniProtKB-KW"/>
</dbReference>
<dbReference type="InterPro" id="IPR012332">
    <property type="entry name" value="Autotransporter_pectin_lyase_C"/>
</dbReference>
<dbReference type="AlphaFoldDB" id="A0A4V2SKF2"/>
<evidence type="ECO:0000256" key="1">
    <source>
        <dbReference type="ARBA" id="ARBA00004241"/>
    </source>
</evidence>
<dbReference type="InterPro" id="IPR036709">
    <property type="entry name" value="Autotransporte_beta_dom_sf"/>
</dbReference>
<evidence type="ECO:0000256" key="16">
    <source>
        <dbReference type="SAM" id="MobiDB-lite"/>
    </source>
</evidence>
<dbReference type="Proteomes" id="UP000295537">
    <property type="component" value="Unassembled WGS sequence"/>
</dbReference>
<keyword evidence="21" id="KW-1185">Reference proteome</keyword>
<evidence type="ECO:0000256" key="7">
    <source>
        <dbReference type="ARBA" id="ARBA00022670"/>
    </source>
</evidence>
<feature type="domain" description="Peptidase S6" evidence="19">
    <location>
        <begin position="29"/>
        <end position="288"/>
    </location>
</feature>
<dbReference type="SUPFAM" id="SSF51126">
    <property type="entry name" value="Pectin lyase-like"/>
    <property type="match status" value="1"/>
</dbReference>
<keyword evidence="11" id="KW-0378">Hydrolase</keyword>
<dbReference type="CDD" id="cd01343">
    <property type="entry name" value="PL1_Passenger_AT"/>
    <property type="match status" value="1"/>
</dbReference>
<dbReference type="GO" id="GO:0042597">
    <property type="term" value="C:periplasmic space"/>
    <property type="evidence" value="ECO:0007669"/>
    <property type="project" value="UniProtKB-SubCell"/>
</dbReference>
<keyword evidence="14" id="KW-0865">Zymogen</keyword>
<dbReference type="GO" id="GO:0005576">
    <property type="term" value="C:extracellular region"/>
    <property type="evidence" value="ECO:0007669"/>
    <property type="project" value="UniProtKB-SubCell"/>
</dbReference>
<dbReference type="Pfam" id="PF02395">
    <property type="entry name" value="Peptidase_S6"/>
    <property type="match status" value="1"/>
</dbReference>
<dbReference type="Gene3D" id="2.40.10.120">
    <property type="match status" value="1"/>
</dbReference>
<evidence type="ECO:0000256" key="17">
    <source>
        <dbReference type="SAM" id="SignalP"/>
    </source>
</evidence>
<dbReference type="PROSITE" id="PS51208">
    <property type="entry name" value="AUTOTRANSPORTER"/>
    <property type="match status" value="1"/>
</dbReference>
<dbReference type="GO" id="GO:0009986">
    <property type="term" value="C:cell surface"/>
    <property type="evidence" value="ECO:0007669"/>
    <property type="project" value="UniProtKB-SubCell"/>
</dbReference>
<keyword evidence="8" id="KW-0812">Transmembrane</keyword>
<dbReference type="SMART" id="SM00869">
    <property type="entry name" value="Autotransporter"/>
    <property type="match status" value="1"/>
</dbReference>
<reference evidence="20 21" key="1">
    <citation type="submission" date="2019-03" db="EMBL/GenBank/DDBJ databases">
        <title>Genomic Encyclopedia of Type Strains, Phase IV (KMG-IV): sequencing the most valuable type-strain genomes for metagenomic binning, comparative biology and taxonomic classification.</title>
        <authorList>
            <person name="Goeker M."/>
        </authorList>
    </citation>
    <scope>NUCLEOTIDE SEQUENCE [LARGE SCALE GENOMIC DNA]</scope>
    <source>
        <strain evidence="20 21">DSM 16380</strain>
    </source>
</reference>
<protein>
    <submittedName>
        <fullName evidence="20">IgA-specific serine endopeptidase</fullName>
    </submittedName>
</protein>
<dbReference type="SUPFAM" id="SSF103515">
    <property type="entry name" value="Autotransporter"/>
    <property type="match status" value="1"/>
</dbReference>
<keyword evidence="13" id="KW-0472">Membrane</keyword>
<dbReference type="InterPro" id="IPR050909">
    <property type="entry name" value="Bact_Autotransporter_VF"/>
</dbReference>
<evidence type="ECO:0000256" key="15">
    <source>
        <dbReference type="ARBA" id="ARBA00023237"/>
    </source>
</evidence>
<keyword evidence="6" id="KW-0964">Secreted</keyword>
<dbReference type="Pfam" id="PF03212">
    <property type="entry name" value="Pertactin"/>
    <property type="match status" value="1"/>
</dbReference>
<dbReference type="PANTHER" id="PTHR12338">
    <property type="entry name" value="AUTOTRANSPORTER"/>
    <property type="match status" value="1"/>
</dbReference>
<dbReference type="OrthoDB" id="8610050at2"/>
<keyword evidence="15" id="KW-0998">Cell outer membrane</keyword>
<feature type="chain" id="PRO_5020406170" evidence="17">
    <location>
        <begin position="29"/>
        <end position="1237"/>
    </location>
</feature>
<dbReference type="PANTHER" id="PTHR12338:SF10">
    <property type="entry name" value="ADHESION AND PENETRATION PROTEIN AUTOTRANSPORTER"/>
    <property type="match status" value="1"/>
</dbReference>